<keyword evidence="6" id="KW-1185">Reference proteome</keyword>
<dbReference type="PANTHER" id="PTHR22595:SF79">
    <property type="entry name" value="CHITINASE 12"/>
    <property type="match status" value="1"/>
</dbReference>
<dbReference type="Pfam" id="PF00182">
    <property type="entry name" value="Glyco_hydro_19"/>
    <property type="match status" value="1"/>
</dbReference>
<proteinExistence type="predicted"/>
<comment type="caution">
    <text evidence="5">The sequence shown here is derived from an EMBL/GenBank/DDBJ whole genome shotgun (WGS) entry which is preliminary data.</text>
</comment>
<dbReference type="SUPFAM" id="SSF50370">
    <property type="entry name" value="Ricin B-like lectins"/>
    <property type="match status" value="1"/>
</dbReference>
<keyword evidence="1" id="KW-0611">Plant defense</keyword>
<dbReference type="SMART" id="SM00458">
    <property type="entry name" value="RICIN"/>
    <property type="match status" value="1"/>
</dbReference>
<dbReference type="Pfam" id="PF00652">
    <property type="entry name" value="Ricin_B_lectin"/>
    <property type="match status" value="1"/>
</dbReference>
<dbReference type="GO" id="GO:0006952">
    <property type="term" value="P:defense response"/>
    <property type="evidence" value="ECO:0007669"/>
    <property type="project" value="UniProtKB-KW"/>
</dbReference>
<feature type="signal peptide" evidence="3">
    <location>
        <begin position="1"/>
        <end position="46"/>
    </location>
</feature>
<dbReference type="InterPro" id="IPR023346">
    <property type="entry name" value="Lysozyme-like_dom_sf"/>
</dbReference>
<gene>
    <name evidence="5" type="ORF">KDL01_09750</name>
</gene>
<dbReference type="GO" id="GO:0016998">
    <property type="term" value="P:cell wall macromolecule catabolic process"/>
    <property type="evidence" value="ECO:0007669"/>
    <property type="project" value="InterPro"/>
</dbReference>
<evidence type="ECO:0000256" key="2">
    <source>
        <dbReference type="ARBA" id="ARBA00023157"/>
    </source>
</evidence>
<dbReference type="InterPro" id="IPR035992">
    <property type="entry name" value="Ricin_B-like_lectins"/>
</dbReference>
<dbReference type="FunFam" id="3.30.20.10:FF:000001">
    <property type="entry name" value="Endochitinase (Chitinase)"/>
    <property type="match status" value="1"/>
</dbReference>
<dbReference type="Gene3D" id="2.80.10.50">
    <property type="match status" value="1"/>
</dbReference>
<dbReference type="GO" id="GO:0004568">
    <property type="term" value="F:chitinase activity"/>
    <property type="evidence" value="ECO:0007669"/>
    <property type="project" value="InterPro"/>
</dbReference>
<dbReference type="SUPFAM" id="SSF53955">
    <property type="entry name" value="Lysozyme-like"/>
    <property type="match status" value="1"/>
</dbReference>
<name>A0A941ILY8_9ACTN</name>
<keyword evidence="3" id="KW-0732">Signal</keyword>
<feature type="chain" id="PRO_5037566110" evidence="3">
    <location>
        <begin position="47"/>
        <end position="380"/>
    </location>
</feature>
<evidence type="ECO:0000313" key="5">
    <source>
        <dbReference type="EMBL" id="MBR7833550.1"/>
    </source>
</evidence>
<dbReference type="Proteomes" id="UP000675781">
    <property type="component" value="Unassembled WGS sequence"/>
</dbReference>
<evidence type="ECO:0000259" key="4">
    <source>
        <dbReference type="SMART" id="SM00458"/>
    </source>
</evidence>
<dbReference type="Gene3D" id="1.10.530.10">
    <property type="match status" value="1"/>
</dbReference>
<reference evidence="5" key="1">
    <citation type="submission" date="2021-04" db="EMBL/GenBank/DDBJ databases">
        <title>Genome based classification of Actinospica acidithermotolerans sp. nov., an actinobacterium isolated from an Indonesian hot spring.</title>
        <authorList>
            <person name="Kusuma A.B."/>
            <person name="Putra K.E."/>
            <person name="Nafisah S."/>
            <person name="Loh J."/>
            <person name="Nouioui I."/>
            <person name="Goodfellow M."/>
        </authorList>
    </citation>
    <scope>NUCLEOTIDE SEQUENCE</scope>
    <source>
        <strain evidence="5">CSCA 57</strain>
    </source>
</reference>
<accession>A0A941ILY8</accession>
<feature type="domain" description="Ricin B lectin" evidence="4">
    <location>
        <begin position="47"/>
        <end position="172"/>
    </location>
</feature>
<dbReference type="InterPro" id="IPR006311">
    <property type="entry name" value="TAT_signal"/>
</dbReference>
<dbReference type="InterPro" id="IPR000726">
    <property type="entry name" value="Glyco_hydro_19_cat"/>
</dbReference>
<evidence type="ECO:0000313" key="6">
    <source>
        <dbReference type="Proteomes" id="UP000675781"/>
    </source>
</evidence>
<dbReference type="AlphaFoldDB" id="A0A941ILY8"/>
<evidence type="ECO:0000256" key="3">
    <source>
        <dbReference type="SAM" id="SignalP"/>
    </source>
</evidence>
<keyword evidence="2" id="KW-1015">Disulfide bond</keyword>
<sequence length="380" mass="39636">MKRGTHRMKPTKHPLTRALRRRAVAVLGALALLAGLGVAAASVAQAAGTGAVTGYQGLCLDDRSASTAEYNPIQVYTCNGTNAQQWTVESNGSLEVLGMCLDVDAAGTADGTLVDLYTCNGTVAQVWQPGNNGTLVNPNSGKCLDDTGWGGSGTQVQIWDCTGGANQSWTLPGQGSTAGGFVVSQAQFNQMFPNANSFYTYSGLVTALSAYPSFATTGGTTVELQEAAAFLANVDHETGGLVYINEIDQSGDYCASESYGCPAGTYAYYGRGPLQISWNFNYYAAGNALGVDLLDNPNLVSTNSAISWETALWYWMTGTGGGSETSHSAMTDGDGFGATIRAINDIECNGGATSEMQDRVNDYESFTSILGVSPGSNLTC</sequence>
<dbReference type="EMBL" id="JAGSOG010000033">
    <property type="protein sequence ID" value="MBR7833550.1"/>
    <property type="molecule type" value="Genomic_DNA"/>
</dbReference>
<dbReference type="InterPro" id="IPR000772">
    <property type="entry name" value="Ricin_B_lectin"/>
</dbReference>
<dbReference type="Gene3D" id="3.30.20.10">
    <property type="entry name" value="Endochitinase, domain 2"/>
    <property type="match status" value="1"/>
</dbReference>
<protein>
    <submittedName>
        <fullName evidence="5">Ricin-type beta-trefoil lectin domain protein</fullName>
    </submittedName>
</protein>
<evidence type="ECO:0000256" key="1">
    <source>
        <dbReference type="ARBA" id="ARBA00022821"/>
    </source>
</evidence>
<dbReference type="GO" id="GO:0006032">
    <property type="term" value="P:chitin catabolic process"/>
    <property type="evidence" value="ECO:0007669"/>
    <property type="project" value="InterPro"/>
</dbReference>
<dbReference type="PROSITE" id="PS51318">
    <property type="entry name" value="TAT"/>
    <property type="match status" value="1"/>
</dbReference>
<organism evidence="5 6">
    <name type="scientific">Actinospica durhamensis</name>
    <dbReference type="NCBI Taxonomy" id="1508375"/>
    <lineage>
        <taxon>Bacteria</taxon>
        <taxon>Bacillati</taxon>
        <taxon>Actinomycetota</taxon>
        <taxon>Actinomycetes</taxon>
        <taxon>Catenulisporales</taxon>
        <taxon>Actinospicaceae</taxon>
        <taxon>Actinospica</taxon>
    </lineage>
</organism>
<dbReference type="CDD" id="cd23451">
    <property type="entry name" value="beta-trefoil_Ricin_laminarinase"/>
    <property type="match status" value="1"/>
</dbReference>
<dbReference type="PROSITE" id="PS50231">
    <property type="entry name" value="RICIN_B_LECTIN"/>
    <property type="match status" value="1"/>
</dbReference>
<dbReference type="PANTHER" id="PTHR22595">
    <property type="entry name" value="CHITINASE-RELATED"/>
    <property type="match status" value="1"/>
</dbReference>
<dbReference type="CDD" id="cd00325">
    <property type="entry name" value="chitinase_GH19"/>
    <property type="match status" value="1"/>
</dbReference>